<evidence type="ECO:0008006" key="3">
    <source>
        <dbReference type="Google" id="ProtNLM"/>
    </source>
</evidence>
<dbReference type="InterPro" id="IPR008929">
    <property type="entry name" value="Chondroitin_lyas"/>
</dbReference>
<proteinExistence type="predicted"/>
<protein>
    <recommendedName>
        <fullName evidence="3">Heparinase II N-terminal domain-containing protein</fullName>
    </recommendedName>
</protein>
<evidence type="ECO:0000313" key="2">
    <source>
        <dbReference type="Proteomes" id="UP000183940"/>
    </source>
</evidence>
<gene>
    <name evidence="1" type="ORF">BI308_18735</name>
</gene>
<dbReference type="Gene3D" id="2.70.98.70">
    <property type="match status" value="1"/>
</dbReference>
<evidence type="ECO:0000313" key="1">
    <source>
        <dbReference type="EMBL" id="OJJ24023.1"/>
    </source>
</evidence>
<comment type="caution">
    <text evidence="1">The sequence shown here is derived from an EMBL/GenBank/DDBJ whole genome shotgun (WGS) entry which is preliminary data.</text>
</comment>
<dbReference type="Gene3D" id="1.50.10.100">
    <property type="entry name" value="Chondroitin AC/alginate lyase"/>
    <property type="match status" value="1"/>
</dbReference>
<dbReference type="EMBL" id="MLAW01000039">
    <property type="protein sequence ID" value="OJJ24023.1"/>
    <property type="molecule type" value="Genomic_DNA"/>
</dbReference>
<dbReference type="AlphaFoldDB" id="A0A1L9QMW4"/>
<dbReference type="SUPFAM" id="SSF48230">
    <property type="entry name" value="Chondroitin AC/alginate lyase"/>
    <property type="match status" value="1"/>
</dbReference>
<keyword evidence="2" id="KW-1185">Reference proteome</keyword>
<sequence>MKLNLLLVTSMLFFIGGSQGVQLRPIDPTVLSGNLHIRLKHGVWKLWEEKPVYQDITLDLTCDRGECQPEVWGYSPRFNKEVDHQGVVQDLSVDSVWRLHLKLQVKSHPWRSEMNTAEYEIQLFPHEGKLVGSYTGKFKDKLLLGSVQGTLTSQWPNPIPSYQPITPQEHPRLVFSRDQLPQLRQKAKTPYGEAILTQLNRVLQGTIYYEGYGPNSGYHGAGHCFLSILNENQESAIQGWELVQKTMENPPPRLLERSNAVTGIALAYDLCYSSWTQEQRQQVTHWLAMQIVHLVNGDSPSKGWNSNAASNWNARARSAALLAALAIWQEPQEFFPNNQFYQDSEDLWYWLKVAERNIERYIQFALGDRTFGTEGDLYTRESLYQLLPALQAYERVLGKDWVSEGKMKWILPHYLMRMVNQDNGVKVPTYGRHRLGPDGSLFTLGFPVTSDRFLPALVWFFDRHWGLEGDRTFGIHEHTPHDAIYALVGYPDDVAEQNPVEIFDRVFVDEQKQFYVFRNQWQDKNDFITSIYLKGESRNTGSWSFPDAGSFRIWGLGEQWAIAGPSEGRREDENVVVVPNVKGNHGSKLLFFESDRSGSGIVTLGYKNWLRSFAVDYTGRSGVPGLFAVVDRFEQSLVPTLWVMHTAGKVTLESQGFTITSDSGATLNGRFILPEAVKLTYETTETGGKIKASGYNQFFVVMTVQKGNAPPIKVEGRGLNSVVRVGEQRVQFQGDRLQLHSHP</sequence>
<organism evidence="1 2">
    <name type="scientific">Roseofilum reptotaenium AO1-A</name>
    <dbReference type="NCBI Taxonomy" id="1925591"/>
    <lineage>
        <taxon>Bacteria</taxon>
        <taxon>Bacillati</taxon>
        <taxon>Cyanobacteriota</taxon>
        <taxon>Cyanophyceae</taxon>
        <taxon>Desertifilales</taxon>
        <taxon>Desertifilaceae</taxon>
        <taxon>Roseofilum</taxon>
    </lineage>
</organism>
<reference evidence="1" key="1">
    <citation type="submission" date="2016-10" db="EMBL/GenBank/DDBJ databases">
        <title>CRISPR-Cas defence system in Roseofilum reptotaenium: evidence of a bacteriophage-cyanobacterium arms race in the coral black band disease.</title>
        <authorList>
            <person name="Buerger P."/>
            <person name="Wood-Charlson E.M."/>
            <person name="Weynberg K.D."/>
            <person name="Willis B."/>
            <person name="Van Oppen M.J."/>
        </authorList>
    </citation>
    <scope>NUCLEOTIDE SEQUENCE [LARGE SCALE GENOMIC DNA]</scope>
    <source>
        <strain evidence="1">AO1-A</strain>
    </source>
</reference>
<dbReference type="STRING" id="1925591.BI308_18735"/>
<name>A0A1L9QMW4_9CYAN</name>
<accession>A0A1L9QMW4</accession>
<dbReference type="Proteomes" id="UP000183940">
    <property type="component" value="Unassembled WGS sequence"/>
</dbReference>